<dbReference type="SMART" id="SM00066">
    <property type="entry name" value="GAL4"/>
    <property type="match status" value="1"/>
</dbReference>
<feature type="region of interest" description="Disordered" evidence="6">
    <location>
        <begin position="89"/>
        <end position="125"/>
    </location>
</feature>
<reference evidence="8" key="1">
    <citation type="submission" date="2022-07" db="EMBL/GenBank/DDBJ databases">
        <title>Phylogenomic reconstructions and comparative analyses of Kickxellomycotina fungi.</title>
        <authorList>
            <person name="Reynolds N.K."/>
            <person name="Stajich J.E."/>
            <person name="Barry K."/>
            <person name="Grigoriev I.V."/>
            <person name="Crous P."/>
            <person name="Smith M.E."/>
        </authorList>
    </citation>
    <scope>NUCLEOTIDE SEQUENCE</scope>
    <source>
        <strain evidence="8">RSA 1196</strain>
    </source>
</reference>
<accession>A0A9W8E384</accession>
<dbReference type="OrthoDB" id="2123952at2759"/>
<evidence type="ECO:0000256" key="1">
    <source>
        <dbReference type="ARBA" id="ARBA00004123"/>
    </source>
</evidence>
<proteinExistence type="predicted"/>
<dbReference type="GO" id="GO:0000981">
    <property type="term" value="F:DNA-binding transcription factor activity, RNA polymerase II-specific"/>
    <property type="evidence" value="ECO:0007669"/>
    <property type="project" value="InterPro"/>
</dbReference>
<sequence>MFQHFIHYSQPGQAGSRVRGYACHNCRRKKIRCDGARPACNNCAKQKVECKYSTRDLSSVHNIIPLTPSHSNPITQSTRVIYAVHGTRSAKEHSKDIEKGSHRSDGDAVVPSASTKPELPEAENTDFVHSNPSTFSFWDWAHALNEGSTRKSGSTDWLLHQVIINAEIQQCQLLDYFEYHFPLCYPLHLPVFLQQVMKNQAPPALLYSIYAVVTRFSRRPQVVIHEGVTVGQRYLRMSHRLIREEQHHKPTAQLALASGMCALAAGIMLDTSLALQLCALCMDILKGVNVDKLLDGVEWTQLSERPSQEALAIEALRRTYMSSLAVFIVCNIVFDMVDSRVGIPREYIWATNDEAWISPEANIAHIFATPNDQHTFTTLGTMFTCQQLADMQSVFVTRHQLLNEMQVDPHCIQEIHSELWQGLQRMRTNDATAEQSYRGQPSRVYSHPHEARYVGIKVLLPFTEATVYHTLLNLEIDYPTYTGMMGEFFSSTESGIDVILKAGRTICDLIQNHAEVPIEYTHDWIPHVVFLVKQILTNYVDAPTLGSETLSLTNSLCDGLAKYLFQYKNHWDTNFKLNYQDMENVT</sequence>
<evidence type="ECO:0000256" key="2">
    <source>
        <dbReference type="ARBA" id="ARBA00022723"/>
    </source>
</evidence>
<dbReference type="GO" id="GO:0005634">
    <property type="term" value="C:nucleus"/>
    <property type="evidence" value="ECO:0007669"/>
    <property type="project" value="UniProtKB-SubCell"/>
</dbReference>
<dbReference type="PROSITE" id="PS50048">
    <property type="entry name" value="ZN2_CY6_FUNGAL_2"/>
    <property type="match status" value="1"/>
</dbReference>
<dbReference type="Pfam" id="PF00172">
    <property type="entry name" value="Zn_clus"/>
    <property type="match status" value="1"/>
</dbReference>
<protein>
    <recommendedName>
        <fullName evidence="7">Zn(2)-C6 fungal-type domain-containing protein</fullName>
    </recommendedName>
</protein>
<feature type="compositionally biased region" description="Basic and acidic residues" evidence="6">
    <location>
        <begin position="89"/>
        <end position="106"/>
    </location>
</feature>
<evidence type="ECO:0000256" key="6">
    <source>
        <dbReference type="SAM" id="MobiDB-lite"/>
    </source>
</evidence>
<dbReference type="CDD" id="cd12148">
    <property type="entry name" value="fungal_TF_MHR"/>
    <property type="match status" value="1"/>
</dbReference>
<evidence type="ECO:0000313" key="9">
    <source>
        <dbReference type="Proteomes" id="UP001150925"/>
    </source>
</evidence>
<comment type="caution">
    <text evidence="8">The sequence shown here is derived from an EMBL/GenBank/DDBJ whole genome shotgun (WGS) entry which is preliminary data.</text>
</comment>
<dbReference type="Gene3D" id="4.10.240.10">
    <property type="entry name" value="Zn(2)-C6 fungal-type DNA-binding domain"/>
    <property type="match status" value="1"/>
</dbReference>
<dbReference type="InterPro" id="IPR036864">
    <property type="entry name" value="Zn2-C6_fun-type_DNA-bd_sf"/>
</dbReference>
<keyword evidence="3" id="KW-0805">Transcription regulation</keyword>
<keyword evidence="2" id="KW-0479">Metal-binding</keyword>
<comment type="subcellular location">
    <subcellularLocation>
        <location evidence="1">Nucleus</location>
    </subcellularLocation>
</comment>
<dbReference type="InterPro" id="IPR001138">
    <property type="entry name" value="Zn2Cys6_DnaBD"/>
</dbReference>
<keyword evidence="4" id="KW-0804">Transcription</keyword>
<dbReference type="CDD" id="cd00067">
    <property type="entry name" value="GAL4"/>
    <property type="match status" value="1"/>
</dbReference>
<gene>
    <name evidence="8" type="ORF">IWQ62_003081</name>
</gene>
<keyword evidence="9" id="KW-1185">Reference proteome</keyword>
<keyword evidence="5" id="KW-0539">Nucleus</keyword>
<dbReference type="SUPFAM" id="SSF57701">
    <property type="entry name" value="Zn2/Cys6 DNA-binding domain"/>
    <property type="match status" value="1"/>
</dbReference>
<evidence type="ECO:0000259" key="7">
    <source>
        <dbReference type="PROSITE" id="PS50048"/>
    </source>
</evidence>
<dbReference type="PANTHER" id="PTHR47338:SF5">
    <property type="entry name" value="ZN(II)2CYS6 TRANSCRIPTION FACTOR (EUROFUNG)"/>
    <property type="match status" value="1"/>
</dbReference>
<feature type="domain" description="Zn(2)-C6 fungal-type" evidence="7">
    <location>
        <begin position="22"/>
        <end position="52"/>
    </location>
</feature>
<organism evidence="8 9">
    <name type="scientific">Dispira parvispora</name>
    <dbReference type="NCBI Taxonomy" id="1520584"/>
    <lineage>
        <taxon>Eukaryota</taxon>
        <taxon>Fungi</taxon>
        <taxon>Fungi incertae sedis</taxon>
        <taxon>Zoopagomycota</taxon>
        <taxon>Kickxellomycotina</taxon>
        <taxon>Dimargaritomycetes</taxon>
        <taxon>Dimargaritales</taxon>
        <taxon>Dimargaritaceae</taxon>
        <taxon>Dispira</taxon>
    </lineage>
</organism>
<evidence type="ECO:0000256" key="4">
    <source>
        <dbReference type="ARBA" id="ARBA00023163"/>
    </source>
</evidence>
<dbReference type="PROSITE" id="PS00463">
    <property type="entry name" value="ZN2_CY6_FUNGAL_1"/>
    <property type="match status" value="1"/>
</dbReference>
<dbReference type="AlphaFoldDB" id="A0A9W8E384"/>
<dbReference type="GO" id="GO:0008270">
    <property type="term" value="F:zinc ion binding"/>
    <property type="evidence" value="ECO:0007669"/>
    <property type="project" value="InterPro"/>
</dbReference>
<evidence type="ECO:0000313" key="8">
    <source>
        <dbReference type="EMBL" id="KAJ1963905.1"/>
    </source>
</evidence>
<dbReference type="Proteomes" id="UP001150925">
    <property type="component" value="Unassembled WGS sequence"/>
</dbReference>
<dbReference type="InterPro" id="IPR050815">
    <property type="entry name" value="TF_fung"/>
</dbReference>
<evidence type="ECO:0000256" key="3">
    <source>
        <dbReference type="ARBA" id="ARBA00023015"/>
    </source>
</evidence>
<dbReference type="EMBL" id="JANBPY010000762">
    <property type="protein sequence ID" value="KAJ1963905.1"/>
    <property type="molecule type" value="Genomic_DNA"/>
</dbReference>
<name>A0A9W8E384_9FUNG</name>
<evidence type="ECO:0000256" key="5">
    <source>
        <dbReference type="ARBA" id="ARBA00023242"/>
    </source>
</evidence>
<dbReference type="PANTHER" id="PTHR47338">
    <property type="entry name" value="ZN(II)2CYS6 TRANSCRIPTION FACTOR (EUROFUNG)-RELATED"/>
    <property type="match status" value="1"/>
</dbReference>